<dbReference type="EMBL" id="CAXKWB010007995">
    <property type="protein sequence ID" value="CAL4089242.1"/>
    <property type="molecule type" value="Genomic_DNA"/>
</dbReference>
<evidence type="ECO:0000313" key="3">
    <source>
        <dbReference type="Proteomes" id="UP001497623"/>
    </source>
</evidence>
<dbReference type="InterPro" id="IPR038765">
    <property type="entry name" value="Papain-like_cys_pep_sf"/>
</dbReference>
<comment type="caution">
    <text evidence="2">The sequence shown here is derived from an EMBL/GenBank/DDBJ whole genome shotgun (WGS) entry which is preliminary data.</text>
</comment>
<dbReference type="PANTHER" id="PTHR34718:SF2">
    <property type="entry name" value="PHD-TYPE DOMAIN-CONTAINING PROTEIN"/>
    <property type="match status" value="1"/>
</dbReference>
<evidence type="ECO:0000313" key="2">
    <source>
        <dbReference type="EMBL" id="CAL4089242.1"/>
    </source>
</evidence>
<feature type="compositionally biased region" description="Basic and acidic residues" evidence="1">
    <location>
        <begin position="1"/>
        <end position="22"/>
    </location>
</feature>
<accession>A0AAV2QJF2</accession>
<evidence type="ECO:0008006" key="4">
    <source>
        <dbReference type="Google" id="ProtNLM"/>
    </source>
</evidence>
<sequence length="620" mass="71097">MQKCKNEQEILHKKEKKEKCKTDQNNSSKQRQVYLKKLETNYSNLNYNISTSRKNMNNNSKMDKIFTKSHNVEEGGRMTSDPNNIINKKKKRKKKDFMSTELFGQDKALLIESDSSQEEGEIIDLKNDNASENKTLGNYSCSKSENSSLAKKSKVRIFDDIDIDDTEISCKNDSLEAVKNISNKDVSNKKKIKSKNKELLSNETRKKLEEIMKRATENKNKTKEMLTLKRKAQSKENHAEELKPTELKESYKRGDKVLVTSFNGEVSGPFLIVELIGSYSCSLRLVNAVQCGENGLFSDENEEKLTIENLENLIPFKKNTKKITNSIKSPCSNEQLGSEHKLESFFPEKQKTATIKQYSNRNKIKININMKKNSNDPKKNESKLVVDWVKSLKLNSNHKEILLNDECCLTTDIIDTANQLIRKKWPYVDGLRTPFQVQCPTGFPAMKSGGVQILFDEEREHWFTASNMREHVEIADSMMPDSLTYSAKKQMVQCFRDYEENGVLKVHMLPVCQQDNEVDCGLYAIANAIEFICENGDPLSSYIRSDMREHLIKCFEQDEILQFSKATIGTAKRSVNQPKKTKVDLILTNSIIDRCERVVKRDCNKPPSDEIIVELSSDSE</sequence>
<keyword evidence="3" id="KW-1185">Reference proteome</keyword>
<dbReference type="PANTHER" id="PTHR34718">
    <property type="entry name" value="PHD-TYPE DOMAIN-CONTAINING PROTEIN"/>
    <property type="match status" value="1"/>
</dbReference>
<evidence type="ECO:0000256" key="1">
    <source>
        <dbReference type="SAM" id="MobiDB-lite"/>
    </source>
</evidence>
<dbReference type="Proteomes" id="UP001497623">
    <property type="component" value="Unassembled WGS sequence"/>
</dbReference>
<dbReference type="AlphaFoldDB" id="A0AAV2QJF2"/>
<feature type="region of interest" description="Disordered" evidence="1">
    <location>
        <begin position="1"/>
        <end position="32"/>
    </location>
</feature>
<reference evidence="2 3" key="1">
    <citation type="submission" date="2024-05" db="EMBL/GenBank/DDBJ databases">
        <authorList>
            <person name="Wallberg A."/>
        </authorList>
    </citation>
    <scope>NUCLEOTIDE SEQUENCE [LARGE SCALE GENOMIC DNA]</scope>
</reference>
<protein>
    <recommendedName>
        <fullName evidence="4">Ubiquitin-like protease family profile domain-containing protein</fullName>
    </recommendedName>
</protein>
<organism evidence="2 3">
    <name type="scientific">Meganyctiphanes norvegica</name>
    <name type="common">Northern krill</name>
    <name type="synonym">Thysanopoda norvegica</name>
    <dbReference type="NCBI Taxonomy" id="48144"/>
    <lineage>
        <taxon>Eukaryota</taxon>
        <taxon>Metazoa</taxon>
        <taxon>Ecdysozoa</taxon>
        <taxon>Arthropoda</taxon>
        <taxon>Crustacea</taxon>
        <taxon>Multicrustacea</taxon>
        <taxon>Malacostraca</taxon>
        <taxon>Eumalacostraca</taxon>
        <taxon>Eucarida</taxon>
        <taxon>Euphausiacea</taxon>
        <taxon>Euphausiidae</taxon>
        <taxon>Meganyctiphanes</taxon>
    </lineage>
</organism>
<gene>
    <name evidence="2" type="ORF">MNOR_LOCUS13746</name>
</gene>
<name>A0AAV2QJF2_MEGNR</name>
<dbReference type="SUPFAM" id="SSF54001">
    <property type="entry name" value="Cysteine proteinases"/>
    <property type="match status" value="1"/>
</dbReference>
<proteinExistence type="predicted"/>